<proteinExistence type="predicted"/>
<keyword evidence="2" id="KW-1185">Reference proteome</keyword>
<sequence length="140" mass="16581">MHQTIFAFYYSDTAKKETVLVLERKDNNSTVLSLPVYTSYNHSDINAKKEWIESEFGLSKSQYEIVRYQYEKNVHDTTYLSVQLHFNPQDLEIFIENNPKLQTVAKNNEIPDWLIPSHTLGYINWMLSRDFLEARERGEV</sequence>
<protein>
    <submittedName>
        <fullName evidence="1">Uncharacterized protein</fullName>
    </submittedName>
</protein>
<reference evidence="1 2" key="1">
    <citation type="submission" date="2017-06" db="EMBL/GenBank/DDBJ databases">
        <title>Genome sequencing of cyanobaciteial culture collection at National Institute for Environmental Studies (NIES).</title>
        <authorList>
            <person name="Hirose Y."/>
            <person name="Shimura Y."/>
            <person name="Fujisawa T."/>
            <person name="Nakamura Y."/>
            <person name="Kawachi M."/>
        </authorList>
    </citation>
    <scope>NUCLEOTIDE SEQUENCE [LARGE SCALE GENOMIC DNA]</scope>
    <source>
        <strain evidence="1 2">NIES-267</strain>
        <plasmid evidence="2">Plasmid2 dna</plasmid>
    </source>
</reference>
<evidence type="ECO:0000313" key="1">
    <source>
        <dbReference type="EMBL" id="BAY87846.1"/>
    </source>
</evidence>
<dbReference type="Proteomes" id="UP000218418">
    <property type="component" value="Plasmid plasmid2"/>
</dbReference>
<accession>A0A1Z4M308</accession>
<name>A0A1Z4M308_9CYAN</name>
<keyword evidence="1" id="KW-0614">Plasmid</keyword>
<dbReference type="AlphaFoldDB" id="A0A1Z4M308"/>
<organism evidence="1 2">
    <name type="scientific">Calothrix parasitica NIES-267</name>
    <dbReference type="NCBI Taxonomy" id="1973488"/>
    <lineage>
        <taxon>Bacteria</taxon>
        <taxon>Bacillati</taxon>
        <taxon>Cyanobacteriota</taxon>
        <taxon>Cyanophyceae</taxon>
        <taxon>Nostocales</taxon>
        <taxon>Calotrichaceae</taxon>
        <taxon>Calothrix</taxon>
    </lineage>
</organism>
<gene>
    <name evidence="1" type="ORF">NIES267_73700</name>
</gene>
<dbReference type="EMBL" id="AP018229">
    <property type="protein sequence ID" value="BAY87846.1"/>
    <property type="molecule type" value="Genomic_DNA"/>
</dbReference>
<evidence type="ECO:0000313" key="2">
    <source>
        <dbReference type="Proteomes" id="UP000218418"/>
    </source>
</evidence>
<geneLocation type="plasmid" evidence="2">
    <name>Plasmid2 dna</name>
</geneLocation>